<sequence length="80" mass="8845">MGLERTRGRADLKRVQDRCIYFQKAAGIHKRTDGCNNSAALDKGIAHLRADDHIEITLAVAQIHVLQAMPLIRQGLEALA</sequence>
<accession>A0A645FSH7</accession>
<proteinExistence type="predicted"/>
<name>A0A645FSH7_9ZZZZ</name>
<dbReference type="AntiFam" id="ANF00081">
    <property type="entry name" value="Shadow ORF (opposite lysS)"/>
</dbReference>
<organism evidence="1">
    <name type="scientific">bioreactor metagenome</name>
    <dbReference type="NCBI Taxonomy" id="1076179"/>
    <lineage>
        <taxon>unclassified sequences</taxon>
        <taxon>metagenomes</taxon>
        <taxon>ecological metagenomes</taxon>
    </lineage>
</organism>
<evidence type="ECO:0000313" key="1">
    <source>
        <dbReference type="EMBL" id="MPN16676.1"/>
    </source>
</evidence>
<comment type="caution">
    <text evidence="1">The sequence shown here is derived from an EMBL/GenBank/DDBJ whole genome shotgun (WGS) entry which is preliminary data.</text>
</comment>
<gene>
    <name evidence="1" type="ORF">SDC9_164021</name>
</gene>
<reference evidence="1" key="1">
    <citation type="submission" date="2019-08" db="EMBL/GenBank/DDBJ databases">
        <authorList>
            <person name="Kucharzyk K."/>
            <person name="Murdoch R.W."/>
            <person name="Higgins S."/>
            <person name="Loffler F."/>
        </authorList>
    </citation>
    <scope>NUCLEOTIDE SEQUENCE</scope>
</reference>
<dbReference type="AlphaFoldDB" id="A0A645FSH7"/>
<protein>
    <submittedName>
        <fullName evidence="1">Uncharacterized protein</fullName>
    </submittedName>
</protein>
<dbReference type="EMBL" id="VSSQ01063676">
    <property type="protein sequence ID" value="MPN16676.1"/>
    <property type="molecule type" value="Genomic_DNA"/>
</dbReference>